<dbReference type="Proteomes" id="UP000001683">
    <property type="component" value="Chromosome"/>
</dbReference>
<protein>
    <submittedName>
        <fullName evidence="1">Uncharacterized protein</fullName>
    </submittedName>
</protein>
<dbReference type="HOGENOM" id="CLU_2863110_0_0_9"/>
<organism evidence="1 2">
    <name type="scientific">Natranaerobius thermophilus (strain ATCC BAA-1301 / DSM 18059 / JW/NM-WN-LF)</name>
    <dbReference type="NCBI Taxonomy" id="457570"/>
    <lineage>
        <taxon>Bacteria</taxon>
        <taxon>Bacillati</taxon>
        <taxon>Bacillota</taxon>
        <taxon>Clostridia</taxon>
        <taxon>Natranaerobiales</taxon>
        <taxon>Natranaerobiaceae</taxon>
        <taxon>Natranaerobius</taxon>
    </lineage>
</organism>
<accession>B2A1N5</accession>
<dbReference type="EMBL" id="CP001034">
    <property type="protein sequence ID" value="ACB84772.1"/>
    <property type="molecule type" value="Genomic_DNA"/>
</dbReference>
<dbReference type="InParanoid" id="B2A1N5"/>
<keyword evidence="2" id="KW-1185">Reference proteome</keyword>
<gene>
    <name evidence="1" type="ordered locus">Nther_1189</name>
</gene>
<reference evidence="1 2" key="1">
    <citation type="submission" date="2008-04" db="EMBL/GenBank/DDBJ databases">
        <title>Complete sequence of chromosome of Natranaerobius thermophilus JW/NM-WN-LF.</title>
        <authorList>
            <consortium name="US DOE Joint Genome Institute"/>
            <person name="Copeland A."/>
            <person name="Lucas S."/>
            <person name="Lapidus A."/>
            <person name="Glavina del Rio T."/>
            <person name="Dalin E."/>
            <person name="Tice H."/>
            <person name="Bruce D."/>
            <person name="Goodwin L."/>
            <person name="Pitluck S."/>
            <person name="Chertkov O."/>
            <person name="Brettin T."/>
            <person name="Detter J.C."/>
            <person name="Han C."/>
            <person name="Kuske C.R."/>
            <person name="Schmutz J."/>
            <person name="Larimer F."/>
            <person name="Land M."/>
            <person name="Hauser L."/>
            <person name="Kyrpides N."/>
            <person name="Lykidis A."/>
            <person name="Mesbah N.M."/>
            <person name="Wiegel J."/>
        </authorList>
    </citation>
    <scope>NUCLEOTIDE SEQUENCE [LARGE SCALE GENOMIC DNA]</scope>
    <source>
        <strain evidence="2">ATCC BAA-1301 / DSM 18059 / JW/NM-WN-LF</strain>
    </source>
</reference>
<dbReference type="KEGG" id="nth:Nther_1189"/>
<evidence type="ECO:0000313" key="1">
    <source>
        <dbReference type="EMBL" id="ACB84772.1"/>
    </source>
</evidence>
<dbReference type="AlphaFoldDB" id="B2A1N5"/>
<dbReference type="STRING" id="457570.Nther_1189"/>
<name>B2A1N5_NATTJ</name>
<reference evidence="1 2" key="2">
    <citation type="journal article" date="2011" name="J. Bacteriol.">
        <title>Complete genome sequence of the anaerobic, halophilic alkalithermophile Natranaerobius thermophilus JW/NM-WN-LF.</title>
        <authorList>
            <person name="Zhao B."/>
            <person name="Mesbah N.M."/>
            <person name="Dalin E."/>
            <person name="Goodwin L."/>
            <person name="Nolan M."/>
            <person name="Pitluck S."/>
            <person name="Chertkov O."/>
            <person name="Brettin T.S."/>
            <person name="Han J."/>
            <person name="Larimer F.W."/>
            <person name="Land M.L."/>
            <person name="Hauser L."/>
            <person name="Kyrpides N."/>
            <person name="Wiegel J."/>
        </authorList>
    </citation>
    <scope>NUCLEOTIDE SEQUENCE [LARGE SCALE GENOMIC DNA]</scope>
    <source>
        <strain evidence="2">ATCC BAA-1301 / DSM 18059 / JW/NM-WN-LF</strain>
    </source>
</reference>
<proteinExistence type="predicted"/>
<evidence type="ECO:0000313" key="2">
    <source>
        <dbReference type="Proteomes" id="UP000001683"/>
    </source>
</evidence>
<sequence>MYRYFNTWKNIDTNYNFIELIVLYAGIVNLKSEIFSYKAYKKFNLFIDVNFVHASKYTFCKVKK</sequence>